<dbReference type="AlphaFoldDB" id="A0A4Y2J2S0"/>
<evidence type="ECO:0000313" key="2">
    <source>
        <dbReference type="Proteomes" id="UP000499080"/>
    </source>
</evidence>
<keyword evidence="2" id="KW-1185">Reference proteome</keyword>
<dbReference type="Proteomes" id="UP000499080">
    <property type="component" value="Unassembled WGS sequence"/>
</dbReference>
<dbReference type="OrthoDB" id="9971063at2759"/>
<gene>
    <name evidence="1" type="ORF">AVEN_138323_1</name>
</gene>
<proteinExistence type="predicted"/>
<name>A0A4Y2J2S0_ARAVE</name>
<evidence type="ECO:0000313" key="1">
    <source>
        <dbReference type="EMBL" id="GBM83472.1"/>
    </source>
</evidence>
<dbReference type="Gene3D" id="3.30.420.10">
    <property type="entry name" value="Ribonuclease H-like superfamily/Ribonuclease H"/>
    <property type="match status" value="1"/>
</dbReference>
<dbReference type="PANTHER" id="PTHR47326">
    <property type="entry name" value="TRANSPOSABLE ELEMENT TC3 TRANSPOSASE-LIKE PROTEIN"/>
    <property type="match status" value="1"/>
</dbReference>
<comment type="caution">
    <text evidence="1">The sequence shown here is derived from an EMBL/GenBank/DDBJ whole genome shotgun (WGS) entry which is preliminary data.</text>
</comment>
<dbReference type="GO" id="GO:0003676">
    <property type="term" value="F:nucleic acid binding"/>
    <property type="evidence" value="ECO:0007669"/>
    <property type="project" value="InterPro"/>
</dbReference>
<dbReference type="PANTHER" id="PTHR47326:SF1">
    <property type="entry name" value="HTH PSQ-TYPE DOMAIN-CONTAINING PROTEIN"/>
    <property type="match status" value="1"/>
</dbReference>
<protein>
    <recommendedName>
        <fullName evidence="3">PiggyBac transposable element-derived protein domain-containing protein</fullName>
    </recommendedName>
</protein>
<sequence length="140" mass="16644">MENFKRIRAYPYRITLGQYLLPRDRERRFDFCNFILSKCDKVSTLAKEILWTDESQFTREESANILDSHFGALENPQNLSPNNHQVRWSVNVWCGIWKLNLIWLFSFDDALTSTKYMHILSRPLSDYLEESVSLSDLSRM</sequence>
<organism evidence="1 2">
    <name type="scientific">Araneus ventricosus</name>
    <name type="common">Orbweaver spider</name>
    <name type="synonym">Epeira ventricosa</name>
    <dbReference type="NCBI Taxonomy" id="182803"/>
    <lineage>
        <taxon>Eukaryota</taxon>
        <taxon>Metazoa</taxon>
        <taxon>Ecdysozoa</taxon>
        <taxon>Arthropoda</taxon>
        <taxon>Chelicerata</taxon>
        <taxon>Arachnida</taxon>
        <taxon>Araneae</taxon>
        <taxon>Araneomorphae</taxon>
        <taxon>Entelegynae</taxon>
        <taxon>Araneoidea</taxon>
        <taxon>Araneidae</taxon>
        <taxon>Araneus</taxon>
    </lineage>
</organism>
<evidence type="ECO:0008006" key="3">
    <source>
        <dbReference type="Google" id="ProtNLM"/>
    </source>
</evidence>
<dbReference type="InterPro" id="IPR036397">
    <property type="entry name" value="RNaseH_sf"/>
</dbReference>
<reference evidence="1 2" key="1">
    <citation type="journal article" date="2019" name="Sci. Rep.">
        <title>Orb-weaving spider Araneus ventricosus genome elucidates the spidroin gene catalogue.</title>
        <authorList>
            <person name="Kono N."/>
            <person name="Nakamura H."/>
            <person name="Ohtoshi R."/>
            <person name="Moran D.A.P."/>
            <person name="Shinohara A."/>
            <person name="Yoshida Y."/>
            <person name="Fujiwara M."/>
            <person name="Mori M."/>
            <person name="Tomita M."/>
            <person name="Arakawa K."/>
        </authorList>
    </citation>
    <scope>NUCLEOTIDE SEQUENCE [LARGE SCALE GENOMIC DNA]</scope>
</reference>
<accession>A0A4Y2J2S0</accession>
<dbReference type="EMBL" id="BGPR01003083">
    <property type="protein sequence ID" value="GBM83472.1"/>
    <property type="molecule type" value="Genomic_DNA"/>
</dbReference>